<dbReference type="Proteomes" id="UP000789342">
    <property type="component" value="Unassembled WGS sequence"/>
</dbReference>
<evidence type="ECO:0000313" key="7">
    <source>
        <dbReference type="EMBL" id="CAG8656983.1"/>
    </source>
</evidence>
<feature type="transmembrane region" description="Helical" evidence="5">
    <location>
        <begin position="199"/>
        <end position="220"/>
    </location>
</feature>
<dbReference type="InterPro" id="IPR006214">
    <property type="entry name" value="Bax_inhibitor_1-related"/>
</dbReference>
<keyword evidence="4 5" id="KW-0472">Membrane</keyword>
<feature type="transmembrane region" description="Helical" evidence="5">
    <location>
        <begin position="226"/>
        <end position="246"/>
    </location>
</feature>
<comment type="subcellular location">
    <subcellularLocation>
        <location evidence="1">Membrane</location>
        <topology evidence="1">Multi-pass membrane protein</topology>
    </subcellularLocation>
</comment>
<name>A0A9N9E208_9GLOM</name>
<proteinExistence type="inferred from homology"/>
<dbReference type="PANTHER" id="PTHR23291">
    <property type="entry name" value="BAX INHIBITOR-RELATED"/>
    <property type="match status" value="1"/>
</dbReference>
<evidence type="ECO:0000256" key="5">
    <source>
        <dbReference type="RuleBase" id="RU004379"/>
    </source>
</evidence>
<feature type="region of interest" description="Disordered" evidence="6">
    <location>
        <begin position="56"/>
        <end position="100"/>
    </location>
</feature>
<dbReference type="EMBL" id="CAJVPV010011018">
    <property type="protein sequence ID" value="CAG8656983.1"/>
    <property type="molecule type" value="Genomic_DNA"/>
</dbReference>
<dbReference type="AlphaFoldDB" id="A0A9N9E208"/>
<keyword evidence="2 5" id="KW-0812">Transmembrane</keyword>
<feature type="transmembrane region" description="Helical" evidence="5">
    <location>
        <begin position="258"/>
        <end position="276"/>
    </location>
</feature>
<dbReference type="Pfam" id="PF01027">
    <property type="entry name" value="Bax1-I"/>
    <property type="match status" value="1"/>
</dbReference>
<organism evidence="7 8">
    <name type="scientific">Acaulospora morrowiae</name>
    <dbReference type="NCBI Taxonomy" id="94023"/>
    <lineage>
        <taxon>Eukaryota</taxon>
        <taxon>Fungi</taxon>
        <taxon>Fungi incertae sedis</taxon>
        <taxon>Mucoromycota</taxon>
        <taxon>Glomeromycotina</taxon>
        <taxon>Glomeromycetes</taxon>
        <taxon>Diversisporales</taxon>
        <taxon>Acaulosporaceae</taxon>
        <taxon>Acaulospora</taxon>
    </lineage>
</organism>
<keyword evidence="3 5" id="KW-1133">Transmembrane helix</keyword>
<feature type="transmembrane region" description="Helical" evidence="5">
    <location>
        <begin position="173"/>
        <end position="192"/>
    </location>
</feature>
<evidence type="ECO:0000313" key="8">
    <source>
        <dbReference type="Proteomes" id="UP000789342"/>
    </source>
</evidence>
<protein>
    <submittedName>
        <fullName evidence="7">4669_t:CDS:1</fullName>
    </submittedName>
</protein>
<feature type="transmembrane region" description="Helical" evidence="5">
    <location>
        <begin position="282"/>
        <end position="300"/>
    </location>
</feature>
<sequence>MTEKSYDTDNKHIAQLSQNVEEVQMQKVHNAPLDSSVQYQLEPLVNQSRDHLFKNVSTASSPTESSHNESVSRGINISGSHDQNEKNWPTPPTYSRSDGKHTDDGHLMEAGLSGVNATEIDEVKEGLQTDKQIRMAFVRKVYFLLSLQLLCTVLISVLFTVNKTVSDYVQNHPALFFISWILALIALVVLFWQRKRYPLNIVLLFTFTLIASYSIGTVVSMYSAKIVIQSLLITLGVFVALQVFTLQSKFDFSSWGPFLYAFLWALIVTMMIGFILPFDRSFHILISAGAALLFSAYIIYDTYMIFKRMNPEEYIVAVVELYLDILNIFAVITTIIGGTCEASS</sequence>
<evidence type="ECO:0000256" key="4">
    <source>
        <dbReference type="ARBA" id="ARBA00023136"/>
    </source>
</evidence>
<accession>A0A9N9E208</accession>
<feature type="transmembrane region" description="Helical" evidence="5">
    <location>
        <begin position="141"/>
        <end position="161"/>
    </location>
</feature>
<gene>
    <name evidence="7" type="ORF">AMORRO_LOCUS10231</name>
</gene>
<reference evidence="7" key="1">
    <citation type="submission" date="2021-06" db="EMBL/GenBank/DDBJ databases">
        <authorList>
            <person name="Kallberg Y."/>
            <person name="Tangrot J."/>
            <person name="Rosling A."/>
        </authorList>
    </citation>
    <scope>NUCLEOTIDE SEQUENCE</scope>
    <source>
        <strain evidence="7">CL551</strain>
    </source>
</reference>
<evidence type="ECO:0000256" key="3">
    <source>
        <dbReference type="ARBA" id="ARBA00022989"/>
    </source>
</evidence>
<dbReference type="PANTHER" id="PTHR23291:SF50">
    <property type="entry name" value="PROTEIN LIFEGUARD 4"/>
    <property type="match status" value="1"/>
</dbReference>
<evidence type="ECO:0000256" key="1">
    <source>
        <dbReference type="ARBA" id="ARBA00004141"/>
    </source>
</evidence>
<evidence type="ECO:0000256" key="2">
    <source>
        <dbReference type="ARBA" id="ARBA00022692"/>
    </source>
</evidence>
<comment type="similarity">
    <text evidence="5">Belongs to the BI1 family.</text>
</comment>
<dbReference type="OrthoDB" id="7933078at2759"/>
<keyword evidence="8" id="KW-1185">Reference proteome</keyword>
<dbReference type="GO" id="GO:0016020">
    <property type="term" value="C:membrane"/>
    <property type="evidence" value="ECO:0007669"/>
    <property type="project" value="UniProtKB-SubCell"/>
</dbReference>
<evidence type="ECO:0000256" key="6">
    <source>
        <dbReference type="SAM" id="MobiDB-lite"/>
    </source>
</evidence>
<comment type="caution">
    <text evidence="7">The sequence shown here is derived from an EMBL/GenBank/DDBJ whole genome shotgun (WGS) entry which is preliminary data.</text>
</comment>
<feature type="compositionally biased region" description="Polar residues" evidence="6">
    <location>
        <begin position="56"/>
        <end position="81"/>
    </location>
</feature>